<dbReference type="PANTHER" id="PTHR48069:SF3">
    <property type="entry name" value="DIHYDROFOLATE REDUCTASE"/>
    <property type="match status" value="1"/>
</dbReference>
<name>W2X6F1_PHYNI</name>
<sequence>MNEVAPATAVAQVPATGTSLVTPQCELYMWAGSFHRVPRDFTLPSGTLRIAWQHWCAGQPPLRVLLKHDMSCRTMEVRLAELQRLMKHVESLLSNDEIHRAYSSLDSAGILFTQVVNRLPFSSSSSKDWAFFSSTTRNQVLVVGRRSFEEFDEPIPNRHTIVVSSTLQRPESGATGARSSGVQFAQTLEQALQIANTDPQYRNCNRVFIGGGERLYKEAMDAKVADSCYVSRVQQQIADGDTFFPMWSKQFPNLMYTSKTNGGGSTRVSFEIWTAATSG</sequence>
<dbReference type="PANTHER" id="PTHR48069">
    <property type="entry name" value="DIHYDROFOLATE REDUCTASE"/>
    <property type="match status" value="1"/>
</dbReference>
<evidence type="ECO:0000256" key="1">
    <source>
        <dbReference type="ARBA" id="ARBA00004903"/>
    </source>
</evidence>
<dbReference type="GO" id="GO:0006730">
    <property type="term" value="P:one-carbon metabolic process"/>
    <property type="evidence" value="ECO:0007669"/>
    <property type="project" value="UniProtKB-KW"/>
</dbReference>
<dbReference type="Gene3D" id="3.40.430.10">
    <property type="entry name" value="Dihydrofolate Reductase, subunit A"/>
    <property type="match status" value="1"/>
</dbReference>
<evidence type="ECO:0000313" key="7">
    <source>
        <dbReference type="EMBL" id="ETP17509.1"/>
    </source>
</evidence>
<evidence type="ECO:0000256" key="4">
    <source>
        <dbReference type="ARBA" id="ARBA00022857"/>
    </source>
</evidence>
<dbReference type="InterPro" id="IPR012259">
    <property type="entry name" value="DHFR"/>
</dbReference>
<proteinExistence type="predicted"/>
<evidence type="ECO:0000259" key="6">
    <source>
        <dbReference type="PROSITE" id="PS51330"/>
    </source>
</evidence>
<dbReference type="InterPro" id="IPR001796">
    <property type="entry name" value="DHFR_dom"/>
</dbReference>
<dbReference type="InterPro" id="IPR024072">
    <property type="entry name" value="DHFR-like_dom_sf"/>
</dbReference>
<protein>
    <recommendedName>
        <fullName evidence="2">dihydrofolate reductase</fullName>
        <ecNumber evidence="2">1.5.1.3</ecNumber>
    </recommendedName>
</protein>
<accession>W2X6F1</accession>
<reference evidence="7 8" key="1">
    <citation type="submission" date="2013-11" db="EMBL/GenBank/DDBJ databases">
        <title>The Genome Sequence of Phytophthora parasitica CJ01A1.</title>
        <authorList>
            <consortium name="The Broad Institute Genomics Platform"/>
            <person name="Russ C."/>
            <person name="Tyler B."/>
            <person name="Panabieres F."/>
            <person name="Shan W."/>
            <person name="Tripathy S."/>
            <person name="Grunwald N."/>
            <person name="Machado M."/>
            <person name="Johnson C.S."/>
            <person name="Walker B."/>
            <person name="Young S.K."/>
            <person name="Zeng Q."/>
            <person name="Gargeya S."/>
            <person name="Fitzgerald M."/>
            <person name="Haas B."/>
            <person name="Abouelleil A."/>
            <person name="Allen A.W."/>
            <person name="Alvarado L."/>
            <person name="Arachchi H.M."/>
            <person name="Berlin A.M."/>
            <person name="Chapman S.B."/>
            <person name="Gainer-Dewar J."/>
            <person name="Goldberg J."/>
            <person name="Griggs A."/>
            <person name="Gujja S."/>
            <person name="Hansen M."/>
            <person name="Howarth C."/>
            <person name="Imamovic A."/>
            <person name="Ireland A."/>
            <person name="Larimer J."/>
            <person name="McCowan C."/>
            <person name="Murphy C."/>
            <person name="Pearson M."/>
            <person name="Poon T.W."/>
            <person name="Priest M."/>
            <person name="Roberts A."/>
            <person name="Saif S."/>
            <person name="Shea T."/>
            <person name="Sisk P."/>
            <person name="Sykes S."/>
            <person name="Wortman J."/>
            <person name="Nusbaum C."/>
            <person name="Birren B."/>
        </authorList>
    </citation>
    <scope>NUCLEOTIDE SEQUENCE [LARGE SCALE GENOMIC DNA]</scope>
    <source>
        <strain evidence="7 8">CJ01A1</strain>
    </source>
</reference>
<dbReference type="GO" id="GO:0046655">
    <property type="term" value="P:folic acid metabolic process"/>
    <property type="evidence" value="ECO:0007669"/>
    <property type="project" value="TreeGrafter"/>
</dbReference>
<comment type="caution">
    <text evidence="7">The sequence shown here is derived from an EMBL/GenBank/DDBJ whole genome shotgun (WGS) entry which is preliminary data.</text>
</comment>
<evidence type="ECO:0000256" key="2">
    <source>
        <dbReference type="ARBA" id="ARBA00012856"/>
    </source>
</evidence>
<dbReference type="EMBL" id="ANIX01001654">
    <property type="protein sequence ID" value="ETP17509.1"/>
    <property type="molecule type" value="Genomic_DNA"/>
</dbReference>
<dbReference type="GO" id="GO:0046452">
    <property type="term" value="P:dihydrofolate metabolic process"/>
    <property type="evidence" value="ECO:0007669"/>
    <property type="project" value="TreeGrafter"/>
</dbReference>
<feature type="domain" description="DHFR" evidence="6">
    <location>
        <begin position="88"/>
        <end position="275"/>
    </location>
</feature>
<dbReference type="AlphaFoldDB" id="W2X6F1"/>
<organism evidence="7 8">
    <name type="scientific">Phytophthora nicotianae CJ01A1</name>
    <dbReference type="NCBI Taxonomy" id="1317063"/>
    <lineage>
        <taxon>Eukaryota</taxon>
        <taxon>Sar</taxon>
        <taxon>Stramenopiles</taxon>
        <taxon>Oomycota</taxon>
        <taxon>Peronosporomycetes</taxon>
        <taxon>Peronosporales</taxon>
        <taxon>Peronosporaceae</taxon>
        <taxon>Phytophthora</taxon>
    </lineage>
</organism>
<evidence type="ECO:0000256" key="5">
    <source>
        <dbReference type="ARBA" id="ARBA00023002"/>
    </source>
</evidence>
<dbReference type="CDD" id="cd00209">
    <property type="entry name" value="DHFR"/>
    <property type="match status" value="1"/>
</dbReference>
<evidence type="ECO:0000313" key="8">
    <source>
        <dbReference type="Proteomes" id="UP000018958"/>
    </source>
</evidence>
<dbReference type="Pfam" id="PF00186">
    <property type="entry name" value="DHFR_1"/>
    <property type="match status" value="1"/>
</dbReference>
<dbReference type="SUPFAM" id="SSF53597">
    <property type="entry name" value="Dihydrofolate reductase-like"/>
    <property type="match status" value="1"/>
</dbReference>
<dbReference type="GO" id="GO:0050661">
    <property type="term" value="F:NADP binding"/>
    <property type="evidence" value="ECO:0007669"/>
    <property type="project" value="InterPro"/>
</dbReference>
<dbReference type="GO" id="GO:0046654">
    <property type="term" value="P:tetrahydrofolate biosynthetic process"/>
    <property type="evidence" value="ECO:0007669"/>
    <property type="project" value="InterPro"/>
</dbReference>
<keyword evidence="5" id="KW-0560">Oxidoreductase</keyword>
<dbReference type="PROSITE" id="PS51330">
    <property type="entry name" value="DHFR_2"/>
    <property type="match status" value="1"/>
</dbReference>
<dbReference type="GO" id="GO:0004146">
    <property type="term" value="F:dihydrofolate reductase activity"/>
    <property type="evidence" value="ECO:0007669"/>
    <property type="project" value="UniProtKB-EC"/>
</dbReference>
<dbReference type="Proteomes" id="UP000018958">
    <property type="component" value="Unassembled WGS sequence"/>
</dbReference>
<dbReference type="OrthoDB" id="4664297at2759"/>
<dbReference type="GO" id="GO:0005829">
    <property type="term" value="C:cytosol"/>
    <property type="evidence" value="ECO:0007669"/>
    <property type="project" value="TreeGrafter"/>
</dbReference>
<gene>
    <name evidence="7" type="ORF">F441_08094</name>
</gene>
<evidence type="ECO:0000256" key="3">
    <source>
        <dbReference type="ARBA" id="ARBA00022563"/>
    </source>
</evidence>
<comment type="pathway">
    <text evidence="1">Cofactor biosynthesis; tetrahydrofolate biosynthesis; 5,6,7,8-tetrahydrofolate from 7,8-dihydrofolate: step 1/1.</text>
</comment>
<keyword evidence="3" id="KW-0554">One-carbon metabolism</keyword>
<keyword evidence="4" id="KW-0521">NADP</keyword>
<dbReference type="EC" id="1.5.1.3" evidence="2"/>
<dbReference type="PRINTS" id="PR00070">
    <property type="entry name" value="DHFR"/>
</dbReference>